<sequence length="218" mass="25284">MKEQQDHDFWHQKWASNKIGFHQIEVNPHLEKHWFKIAPTKEQSVLVPLCGKSEDLIWLSRFHNNVIGCELSDIAVKSFFAEHLYTPTVITLDSSHSLYEFDEISIYVGDIFTAPLTPVDRIYDRAALIALPETLRIDYSKRMDQLLVSGGKMLLITLSYPQHEKQGPPFSVERQEIERLFSDYTITLIDSDESEFVQQKAKSGVSRFSEQVWLLEKP</sequence>
<dbReference type="Pfam" id="PF05724">
    <property type="entry name" value="TPMT"/>
    <property type="match status" value="1"/>
</dbReference>
<evidence type="ECO:0000313" key="10">
    <source>
        <dbReference type="EMBL" id="MBM7035851.1"/>
    </source>
</evidence>
<dbReference type="PROSITE" id="PS51585">
    <property type="entry name" value="SAM_MT_TPMT"/>
    <property type="match status" value="1"/>
</dbReference>
<evidence type="ECO:0000256" key="4">
    <source>
        <dbReference type="ARBA" id="ARBA00011905"/>
    </source>
</evidence>
<evidence type="ECO:0000256" key="6">
    <source>
        <dbReference type="ARBA" id="ARBA00022603"/>
    </source>
</evidence>
<feature type="binding site" evidence="9">
    <location>
        <position position="70"/>
    </location>
    <ligand>
        <name>S-adenosyl-L-methionine</name>
        <dbReference type="ChEBI" id="CHEBI:59789"/>
    </ligand>
</feature>
<evidence type="ECO:0000256" key="2">
    <source>
        <dbReference type="ARBA" id="ARBA00004496"/>
    </source>
</evidence>
<dbReference type="Gene3D" id="3.40.50.150">
    <property type="entry name" value="Vaccinia Virus protein VP39"/>
    <property type="match status" value="1"/>
</dbReference>
<comment type="subcellular location">
    <subcellularLocation>
        <location evidence="2 9">Cytoplasm</location>
    </subcellularLocation>
</comment>
<dbReference type="SUPFAM" id="SSF53335">
    <property type="entry name" value="S-adenosyl-L-methionine-dependent methyltransferases"/>
    <property type="match status" value="1"/>
</dbReference>
<dbReference type="EC" id="2.1.1.67" evidence="4 9"/>
<dbReference type="NCBIfam" id="NF009732">
    <property type="entry name" value="PRK13255.1"/>
    <property type="match status" value="1"/>
</dbReference>
<dbReference type="PANTHER" id="PTHR10259">
    <property type="entry name" value="THIOPURINE S-METHYLTRANSFERASE"/>
    <property type="match status" value="1"/>
</dbReference>
<feature type="binding site" evidence="9">
    <location>
        <position position="125"/>
    </location>
    <ligand>
        <name>S-adenosyl-L-methionine</name>
        <dbReference type="ChEBI" id="CHEBI:59789"/>
    </ligand>
</feature>
<gene>
    <name evidence="9" type="primary">tpm</name>
    <name evidence="10" type="ORF">JQC93_05470</name>
</gene>
<dbReference type="RefSeq" id="WP_205157478.1">
    <property type="nucleotide sequence ID" value="NZ_JAFEUM010000002.1"/>
</dbReference>
<dbReference type="PANTHER" id="PTHR10259:SF11">
    <property type="entry name" value="THIOPURINE S-METHYLTRANSFERASE"/>
    <property type="match status" value="1"/>
</dbReference>
<keyword evidence="8 9" id="KW-0949">S-adenosyl-L-methionine</keyword>
<feature type="binding site" evidence="9">
    <location>
        <position position="49"/>
    </location>
    <ligand>
        <name>S-adenosyl-L-methionine</name>
        <dbReference type="ChEBI" id="CHEBI:59789"/>
    </ligand>
</feature>
<dbReference type="InterPro" id="IPR022474">
    <property type="entry name" value="Thiopur_S-MeTfrase_Se/Te_detox"/>
</dbReference>
<dbReference type="InterPro" id="IPR029063">
    <property type="entry name" value="SAM-dependent_MTases_sf"/>
</dbReference>
<dbReference type="HAMAP" id="MF_00812">
    <property type="entry name" value="Thiopur_methtran"/>
    <property type="match status" value="1"/>
</dbReference>
<keyword evidence="11" id="KW-1185">Reference proteome</keyword>
<protein>
    <recommendedName>
        <fullName evidence="4 9">Thiopurine S-methyltransferase</fullName>
        <ecNumber evidence="4 9">2.1.1.67</ecNumber>
    </recommendedName>
    <alternativeName>
        <fullName evidence="9">Thiopurine methyltransferase</fullName>
    </alternativeName>
</protein>
<keyword evidence="5 9" id="KW-0963">Cytoplasm</keyword>
<comment type="caution">
    <text evidence="10">The sequence shown here is derived from an EMBL/GenBank/DDBJ whole genome shotgun (WGS) entry which is preliminary data.</text>
</comment>
<dbReference type="GO" id="GO:0008119">
    <property type="term" value="F:thiopurine S-methyltransferase activity"/>
    <property type="evidence" value="ECO:0007669"/>
    <property type="project" value="UniProtKB-EC"/>
</dbReference>
<evidence type="ECO:0000313" key="11">
    <source>
        <dbReference type="Proteomes" id="UP000809621"/>
    </source>
</evidence>
<feature type="binding site" evidence="9">
    <location>
        <position position="14"/>
    </location>
    <ligand>
        <name>S-adenosyl-L-methionine</name>
        <dbReference type="ChEBI" id="CHEBI:59789"/>
    </ligand>
</feature>
<keyword evidence="7 9" id="KW-0808">Transferase</keyword>
<evidence type="ECO:0000256" key="7">
    <source>
        <dbReference type="ARBA" id="ARBA00022679"/>
    </source>
</evidence>
<name>A0ABS2HJ55_9VIBR</name>
<evidence type="ECO:0000256" key="3">
    <source>
        <dbReference type="ARBA" id="ARBA00008145"/>
    </source>
</evidence>
<dbReference type="NCBIfam" id="TIGR03840">
    <property type="entry name" value="TMPT_Se_Te"/>
    <property type="match status" value="1"/>
</dbReference>
<dbReference type="GO" id="GO:0032259">
    <property type="term" value="P:methylation"/>
    <property type="evidence" value="ECO:0007669"/>
    <property type="project" value="UniProtKB-KW"/>
</dbReference>
<dbReference type="Proteomes" id="UP000809621">
    <property type="component" value="Unassembled WGS sequence"/>
</dbReference>
<dbReference type="InterPro" id="IPR025835">
    <property type="entry name" value="Thiopurine_S-MeTrfase"/>
</dbReference>
<evidence type="ECO:0000256" key="9">
    <source>
        <dbReference type="HAMAP-Rule" id="MF_00812"/>
    </source>
</evidence>
<dbReference type="EMBL" id="JAFEUM010000002">
    <property type="protein sequence ID" value="MBM7035851.1"/>
    <property type="molecule type" value="Genomic_DNA"/>
</dbReference>
<accession>A0ABS2HJ55</accession>
<evidence type="ECO:0000256" key="5">
    <source>
        <dbReference type="ARBA" id="ARBA00022490"/>
    </source>
</evidence>
<comment type="similarity">
    <text evidence="3 9">Belongs to the class I-like SAM-binding methyltransferase superfamily. TPMT family.</text>
</comment>
<dbReference type="PIRSF" id="PIRSF023956">
    <property type="entry name" value="Thiopurine_S-methyltransferase"/>
    <property type="match status" value="1"/>
</dbReference>
<dbReference type="InterPro" id="IPR008854">
    <property type="entry name" value="TPMT"/>
</dbReference>
<evidence type="ECO:0000256" key="1">
    <source>
        <dbReference type="ARBA" id="ARBA00000903"/>
    </source>
</evidence>
<comment type="catalytic activity">
    <reaction evidence="1 9">
        <text>S-adenosyl-L-methionine + a thiopurine = S-adenosyl-L-homocysteine + a thiopurine S-methylether.</text>
        <dbReference type="EC" id="2.1.1.67"/>
    </reaction>
</comment>
<evidence type="ECO:0000256" key="8">
    <source>
        <dbReference type="ARBA" id="ARBA00022691"/>
    </source>
</evidence>
<organism evidence="10 11">
    <name type="scientific">Vibrio ulleungensis</name>
    <dbReference type="NCBI Taxonomy" id="2807619"/>
    <lineage>
        <taxon>Bacteria</taxon>
        <taxon>Pseudomonadati</taxon>
        <taxon>Pseudomonadota</taxon>
        <taxon>Gammaproteobacteria</taxon>
        <taxon>Vibrionales</taxon>
        <taxon>Vibrionaceae</taxon>
        <taxon>Vibrio</taxon>
    </lineage>
</organism>
<keyword evidence="6 9" id="KW-0489">Methyltransferase</keyword>
<reference evidence="10 11" key="1">
    <citation type="submission" date="2021-02" db="EMBL/GenBank/DDBJ databases">
        <authorList>
            <person name="Park J.-S."/>
        </authorList>
    </citation>
    <scope>NUCLEOTIDE SEQUENCE [LARGE SCALE GENOMIC DNA]</scope>
    <source>
        <strain evidence="10 11">188UL20-2</strain>
    </source>
</reference>
<proteinExistence type="inferred from homology"/>